<evidence type="ECO:0000256" key="2">
    <source>
        <dbReference type="ARBA" id="ARBA00022475"/>
    </source>
</evidence>
<evidence type="ECO:0000313" key="7">
    <source>
        <dbReference type="EMBL" id="CAI8610015.1"/>
    </source>
</evidence>
<dbReference type="GO" id="GO:0005886">
    <property type="term" value="C:plasma membrane"/>
    <property type="evidence" value="ECO:0007669"/>
    <property type="project" value="UniProtKB-SubCell"/>
</dbReference>
<keyword evidence="2" id="KW-1003">Cell membrane</keyword>
<dbReference type="Gene3D" id="2.60.40.790">
    <property type="match status" value="1"/>
</dbReference>
<evidence type="ECO:0000256" key="3">
    <source>
        <dbReference type="ARBA" id="ARBA00022821"/>
    </source>
</evidence>
<dbReference type="InterPro" id="IPR008978">
    <property type="entry name" value="HSP20-like_chaperone"/>
</dbReference>
<keyword evidence="2" id="KW-0472">Membrane</keyword>
<comment type="subcellular location">
    <subcellularLocation>
        <location evidence="1">Cell membrane</location>
        <topology evidence="1">Single-pass membrane protein</topology>
    </subcellularLocation>
</comment>
<proteinExistence type="inferred from homology"/>
<dbReference type="GO" id="GO:0006952">
    <property type="term" value="P:defense response"/>
    <property type="evidence" value="ECO:0007669"/>
    <property type="project" value="UniProtKB-KW"/>
</dbReference>
<dbReference type="AlphaFoldDB" id="A0AAV1AHT2"/>
<gene>
    <name evidence="7" type="ORF">VFH_IV161760</name>
</gene>
<reference evidence="7 8" key="1">
    <citation type="submission" date="2023-01" db="EMBL/GenBank/DDBJ databases">
        <authorList>
            <person name="Kreplak J."/>
        </authorList>
    </citation>
    <scope>NUCLEOTIDE SEQUENCE [LARGE SCALE GENOMIC DNA]</scope>
</reference>
<evidence type="ECO:0000313" key="8">
    <source>
        <dbReference type="Proteomes" id="UP001157006"/>
    </source>
</evidence>
<dbReference type="PANTHER" id="PTHR43670:SF130">
    <property type="entry name" value="INACTIVE PROTEIN RESTRICTED TEV MOVEMENT 2-LIKE"/>
    <property type="match status" value="1"/>
</dbReference>
<organism evidence="7 8">
    <name type="scientific">Vicia faba</name>
    <name type="common">Broad bean</name>
    <name type="synonym">Faba vulgaris</name>
    <dbReference type="NCBI Taxonomy" id="3906"/>
    <lineage>
        <taxon>Eukaryota</taxon>
        <taxon>Viridiplantae</taxon>
        <taxon>Streptophyta</taxon>
        <taxon>Embryophyta</taxon>
        <taxon>Tracheophyta</taxon>
        <taxon>Spermatophyta</taxon>
        <taxon>Magnoliopsida</taxon>
        <taxon>eudicotyledons</taxon>
        <taxon>Gunneridae</taxon>
        <taxon>Pentapetalae</taxon>
        <taxon>rosids</taxon>
        <taxon>fabids</taxon>
        <taxon>Fabales</taxon>
        <taxon>Fabaceae</taxon>
        <taxon>Papilionoideae</taxon>
        <taxon>50 kb inversion clade</taxon>
        <taxon>NPAAA clade</taxon>
        <taxon>Hologalegina</taxon>
        <taxon>IRL clade</taxon>
        <taxon>Fabeae</taxon>
        <taxon>Vicia</taxon>
    </lineage>
</organism>
<sequence>MANARGTPRLGVIRPVARSRNPVVEEIVPNSGWTEDSTCHYLLVDLPEFKKEDVKLQVDSSGRIVVKGERQASEQKRVRFHLSFPAPTDSEVDKIAGKFDGGILYVTLPKQIVHANKESENEEAGNESAERAEENNSHITNAHDEGRDFNQHVGHAHDEGRAFNQHAGHAHEEHKEERNENVHMGDFSGQVTRKWDQEAVLRSAVDVLRKNKEIVITAVLAFSFGMYVSSKFQSSEAL</sequence>
<evidence type="ECO:0000256" key="4">
    <source>
        <dbReference type="PROSITE-ProRule" id="PRU00285"/>
    </source>
</evidence>
<dbReference type="EMBL" id="OX451739">
    <property type="protein sequence ID" value="CAI8610015.1"/>
    <property type="molecule type" value="Genomic_DNA"/>
</dbReference>
<dbReference type="PROSITE" id="PS01031">
    <property type="entry name" value="SHSP"/>
    <property type="match status" value="1"/>
</dbReference>
<dbReference type="PANTHER" id="PTHR43670">
    <property type="entry name" value="HEAT SHOCK PROTEIN 26"/>
    <property type="match status" value="1"/>
</dbReference>
<name>A0AAV1AHT2_VICFA</name>
<feature type="domain" description="SHSP" evidence="6">
    <location>
        <begin position="22"/>
        <end position="125"/>
    </location>
</feature>
<dbReference type="GO" id="GO:0034605">
    <property type="term" value="P:cellular response to heat"/>
    <property type="evidence" value="ECO:0007669"/>
    <property type="project" value="TreeGrafter"/>
</dbReference>
<accession>A0AAV1AHT2</accession>
<keyword evidence="8" id="KW-1185">Reference proteome</keyword>
<evidence type="ECO:0000259" key="6">
    <source>
        <dbReference type="PROSITE" id="PS01031"/>
    </source>
</evidence>
<dbReference type="Proteomes" id="UP001157006">
    <property type="component" value="Chromosome 4"/>
</dbReference>
<dbReference type="CDD" id="cd06464">
    <property type="entry name" value="ACD_sHsps-like"/>
    <property type="match status" value="1"/>
</dbReference>
<comment type="similarity">
    <text evidence="4 5">Belongs to the small heat shock protein (HSP20) family.</text>
</comment>
<protein>
    <recommendedName>
        <fullName evidence="6">SHSP domain-containing protein</fullName>
    </recommendedName>
</protein>
<evidence type="ECO:0000256" key="1">
    <source>
        <dbReference type="ARBA" id="ARBA00004162"/>
    </source>
</evidence>
<evidence type="ECO:0000256" key="5">
    <source>
        <dbReference type="RuleBase" id="RU003616"/>
    </source>
</evidence>
<dbReference type="Pfam" id="PF00011">
    <property type="entry name" value="HSP20"/>
    <property type="match status" value="1"/>
</dbReference>
<dbReference type="InterPro" id="IPR002068">
    <property type="entry name" value="A-crystallin/Hsp20_dom"/>
</dbReference>
<keyword evidence="3" id="KW-0611">Plant defense</keyword>
<dbReference type="SUPFAM" id="SSF49764">
    <property type="entry name" value="HSP20-like chaperones"/>
    <property type="match status" value="1"/>
</dbReference>